<protein>
    <recommendedName>
        <fullName evidence="2">Glycoamylase-like domain-containing protein</fullName>
    </recommendedName>
</protein>
<reference evidence="3 4" key="1">
    <citation type="submission" date="2018-07" db="EMBL/GenBank/DDBJ databases">
        <title>Freshwater and sediment microbial communities from various areas in North America, analyzing microbe dynamics in response to fracking.</title>
        <authorList>
            <person name="Lamendella R."/>
        </authorList>
    </citation>
    <scope>NUCLEOTIDE SEQUENCE [LARGE SCALE GENOMIC DNA]</scope>
    <source>
        <strain evidence="3 4">160A</strain>
    </source>
</reference>
<dbReference type="STRING" id="1168289.GCA_000259075_02925"/>
<accession>A0A2T0XDC5</accession>
<dbReference type="InterPro" id="IPR016883">
    <property type="entry name" value="UCP028431"/>
</dbReference>
<dbReference type="PROSITE" id="PS51257">
    <property type="entry name" value="PROKAR_LIPOPROTEIN"/>
    <property type="match status" value="1"/>
</dbReference>
<evidence type="ECO:0000313" key="4">
    <source>
        <dbReference type="Proteomes" id="UP000252733"/>
    </source>
</evidence>
<dbReference type="Pfam" id="PF10091">
    <property type="entry name" value="Glycoamylase"/>
    <property type="match status" value="1"/>
</dbReference>
<sequence length="480" mass="54852">MRTTAIYFLKLAVVFSFTLLAACNSGRQNNEKYSTGNVSEISDDSLLTLVQYRTFQYFWEGAEPNSGLARERLHMDDIYPQDDKHIVTTGGSGFGLMAILVGVERGFITREEAFQRFQKIVDFLEKADRFHGAWPHWLNGETGKVKPFSQYDDGGDLVETAFLVQGLLAVKQYFVDGNEEEQQLAQKIDQLWREVEWDWYTKGGEDILYWHWSPKHEWKMDFGVTGYNECMVMYILAASSPTHPIDPEVYHKGWAMNGDISGEYTTFGHTLPLKQHVDPRKGGPLFWAHYSWLGLDPRGLSDQYANYWDNNVAHTLINRQHCINNPNNYAGYGEDAWGLTSSYSVPGAAAFVRGQSDEKPESGNSQQTSYAGHRPSFDLGVIAPTAALSSMPYAPEKVLPAIRHYYEDLGDKIWGGYGFYDAFSEEYEWYPKRYLAIDQGPIPVMIENHRTGLLWELFMQEEDVLNGLKKLEFSSPHIRK</sequence>
<dbReference type="PIRSF" id="PIRSF028431">
    <property type="entry name" value="UCP028431"/>
    <property type="match status" value="1"/>
</dbReference>
<dbReference type="RefSeq" id="WP_106153797.1">
    <property type="nucleotide sequence ID" value="NZ_PVTS01000013.1"/>
</dbReference>
<feature type="chain" id="PRO_5030056610" description="Glycoamylase-like domain-containing protein" evidence="1">
    <location>
        <begin position="22"/>
        <end position="480"/>
    </location>
</feature>
<organism evidence="3 4">
    <name type="scientific">Marinilabilia salmonicolor</name>
    <dbReference type="NCBI Taxonomy" id="989"/>
    <lineage>
        <taxon>Bacteria</taxon>
        <taxon>Pseudomonadati</taxon>
        <taxon>Bacteroidota</taxon>
        <taxon>Bacteroidia</taxon>
        <taxon>Marinilabiliales</taxon>
        <taxon>Marinilabiliaceae</taxon>
        <taxon>Marinilabilia</taxon>
    </lineage>
</organism>
<evidence type="ECO:0000256" key="1">
    <source>
        <dbReference type="SAM" id="SignalP"/>
    </source>
</evidence>
<feature type="signal peptide" evidence="1">
    <location>
        <begin position="1"/>
        <end position="21"/>
    </location>
</feature>
<feature type="domain" description="Glycoamylase-like" evidence="2">
    <location>
        <begin position="222"/>
        <end position="461"/>
    </location>
</feature>
<dbReference type="OrthoDB" id="5937621at2"/>
<proteinExistence type="predicted"/>
<dbReference type="AlphaFoldDB" id="A0A2T0XDC5"/>
<dbReference type="EMBL" id="QPIZ01000008">
    <property type="protein sequence ID" value="RCW36641.1"/>
    <property type="molecule type" value="Genomic_DNA"/>
</dbReference>
<gene>
    <name evidence="3" type="ORF">DFO77_10883</name>
</gene>
<dbReference type="InterPro" id="IPR019282">
    <property type="entry name" value="Glycoamylase-like_cons_dom"/>
</dbReference>
<evidence type="ECO:0000313" key="3">
    <source>
        <dbReference type="EMBL" id="RCW36641.1"/>
    </source>
</evidence>
<comment type="caution">
    <text evidence="3">The sequence shown here is derived from an EMBL/GenBank/DDBJ whole genome shotgun (WGS) entry which is preliminary data.</text>
</comment>
<name>A0A2T0XDC5_9BACT</name>
<evidence type="ECO:0000259" key="2">
    <source>
        <dbReference type="Pfam" id="PF10091"/>
    </source>
</evidence>
<dbReference type="Proteomes" id="UP000252733">
    <property type="component" value="Unassembled WGS sequence"/>
</dbReference>
<keyword evidence="1" id="KW-0732">Signal</keyword>
<dbReference type="Gene3D" id="1.50.10.140">
    <property type="match status" value="1"/>
</dbReference>
<keyword evidence="4" id="KW-1185">Reference proteome</keyword>